<evidence type="ECO:0000313" key="3">
    <source>
        <dbReference type="Proteomes" id="UP001059617"/>
    </source>
</evidence>
<dbReference type="PRINTS" id="PR00368">
    <property type="entry name" value="FADPNR"/>
</dbReference>
<dbReference type="Proteomes" id="UP001059617">
    <property type="component" value="Chromosome"/>
</dbReference>
<name>A0ABY5VV19_9ACTN</name>
<reference evidence="2" key="2">
    <citation type="submission" date="2022-09" db="EMBL/GenBank/DDBJ databases">
        <title>Biosynthetic gene clusters of Dactylosporangioum fulvum.</title>
        <authorList>
            <person name="Caradec T."/>
        </authorList>
    </citation>
    <scope>NUCLEOTIDE SEQUENCE</scope>
    <source>
        <strain evidence="2">NRRL B-16292</strain>
    </source>
</reference>
<dbReference type="InterPro" id="IPR036188">
    <property type="entry name" value="FAD/NAD-bd_sf"/>
</dbReference>
<dbReference type="PANTHER" id="PTHR40254">
    <property type="entry name" value="BLR0577 PROTEIN"/>
    <property type="match status" value="1"/>
</dbReference>
<dbReference type="Gene3D" id="3.50.50.60">
    <property type="entry name" value="FAD/NAD(P)-binding domain"/>
    <property type="match status" value="1"/>
</dbReference>
<sequence length="447" mass="47586">MGRTEATVVVGGGCSGALAAIHLGEDPAQRVIVVDPASREALGRGAAYRTDDPAHLLNSRAAAMSALADAPDDFVHWCREQGLPVGPADFAPRRSFGDYLHDRLNRVAFTHVRGVAVRITPGGAVVLRGGSAIAADRVVLALGHGAPAGPLAITSAVRTHPYYVGNPWSPGALDRVPGDVPVLLIGTGLTALDVALTLSGRGRRAPLLAVSRRGLLPQPHLTRQPAATGGFTYDGTDASGLLRAVRVYAATQPDWRAAVDAIRPQIDRLWWQLSVDARQRFLRHLAAYWEVHRHRMAPEVAGRVGALLSSGALQTRAAAIQTIRRGERGFVVTLRGRGTLESRQVGAIVNCTGPGGATTSTLGRALLDDGLARRDATGIGLDVDGLGRLIDRSGEPVEHLFAVGPTRRGAWWETTAVPEIRAQAAALRRHALERHHVLDQRDQHVLD</sequence>
<proteinExistence type="predicted"/>
<dbReference type="SUPFAM" id="SSF51905">
    <property type="entry name" value="FAD/NAD(P)-binding domain"/>
    <property type="match status" value="1"/>
</dbReference>
<evidence type="ECO:0000259" key="1">
    <source>
        <dbReference type="Pfam" id="PF13454"/>
    </source>
</evidence>
<organism evidence="2 3">
    <name type="scientific">Dactylosporangium fulvum</name>
    <dbReference type="NCBI Taxonomy" id="53359"/>
    <lineage>
        <taxon>Bacteria</taxon>
        <taxon>Bacillati</taxon>
        <taxon>Actinomycetota</taxon>
        <taxon>Actinomycetes</taxon>
        <taxon>Micromonosporales</taxon>
        <taxon>Micromonosporaceae</taxon>
        <taxon>Dactylosporangium</taxon>
    </lineage>
</organism>
<dbReference type="EMBL" id="CP073720">
    <property type="protein sequence ID" value="UWP81622.1"/>
    <property type="molecule type" value="Genomic_DNA"/>
</dbReference>
<accession>A0ABY5VV19</accession>
<evidence type="ECO:0000313" key="2">
    <source>
        <dbReference type="EMBL" id="UWP81622.1"/>
    </source>
</evidence>
<feature type="domain" description="FAD-dependent urate hydroxylase HpyO/Asp monooxygenase CreE-like FAD/NAD(P)-binding" evidence="1">
    <location>
        <begin position="8"/>
        <end position="144"/>
    </location>
</feature>
<dbReference type="InterPro" id="IPR052189">
    <property type="entry name" value="L-asp_N-monooxygenase_NS-form"/>
</dbReference>
<protein>
    <submittedName>
        <fullName evidence="2">FAD/NAD(P)-binding protein</fullName>
    </submittedName>
</protein>
<dbReference type="Pfam" id="PF13454">
    <property type="entry name" value="NAD_binding_9"/>
    <property type="match status" value="1"/>
</dbReference>
<reference evidence="2" key="1">
    <citation type="submission" date="2021-04" db="EMBL/GenBank/DDBJ databases">
        <authorList>
            <person name="Hartkoorn R.C."/>
            <person name="Beaudoing E."/>
            <person name="Hot D."/>
        </authorList>
    </citation>
    <scope>NUCLEOTIDE SEQUENCE</scope>
    <source>
        <strain evidence="2">NRRL B-16292</strain>
    </source>
</reference>
<keyword evidence="3" id="KW-1185">Reference proteome</keyword>
<dbReference type="RefSeq" id="WP_259859389.1">
    <property type="nucleotide sequence ID" value="NZ_BAAAST010000034.1"/>
</dbReference>
<dbReference type="InterPro" id="IPR038732">
    <property type="entry name" value="HpyO/CreE_NAD-binding"/>
</dbReference>
<gene>
    <name evidence="2" type="ORF">Dfulv_41990</name>
</gene>
<dbReference type="PANTHER" id="PTHR40254:SF1">
    <property type="entry name" value="BLR0577 PROTEIN"/>
    <property type="match status" value="1"/>
</dbReference>